<dbReference type="InterPro" id="IPR029062">
    <property type="entry name" value="Class_I_gatase-like"/>
</dbReference>
<proteinExistence type="inferred from homology"/>
<dbReference type="OrthoDB" id="9799980at2"/>
<evidence type="ECO:0000256" key="4">
    <source>
        <dbReference type="ARBA" id="ARBA00022825"/>
    </source>
</evidence>
<dbReference type="Gene3D" id="3.40.50.880">
    <property type="match status" value="1"/>
</dbReference>
<organism evidence="5 6">
    <name type="scientific">Ulvibacterium marinum</name>
    <dbReference type="NCBI Taxonomy" id="2419782"/>
    <lineage>
        <taxon>Bacteria</taxon>
        <taxon>Pseudomonadati</taxon>
        <taxon>Bacteroidota</taxon>
        <taxon>Flavobacteriia</taxon>
        <taxon>Flavobacteriales</taxon>
        <taxon>Flavobacteriaceae</taxon>
        <taxon>Ulvibacterium</taxon>
    </lineage>
</organism>
<evidence type="ECO:0000256" key="2">
    <source>
        <dbReference type="ARBA" id="ARBA00022670"/>
    </source>
</evidence>
<evidence type="ECO:0000256" key="3">
    <source>
        <dbReference type="ARBA" id="ARBA00022801"/>
    </source>
</evidence>
<keyword evidence="2" id="KW-0645">Protease</keyword>
<evidence type="ECO:0000313" key="5">
    <source>
        <dbReference type="EMBL" id="RKN81841.1"/>
    </source>
</evidence>
<gene>
    <name evidence="5" type="ORF">D7Z94_08875</name>
</gene>
<keyword evidence="3" id="KW-0378">Hydrolase</keyword>
<dbReference type="CDD" id="cd03145">
    <property type="entry name" value="GAT1_cyanophycinase"/>
    <property type="match status" value="1"/>
</dbReference>
<keyword evidence="4" id="KW-0720">Serine protease</keyword>
<dbReference type="SUPFAM" id="SSF52317">
    <property type="entry name" value="Class I glutamine amidotransferase-like"/>
    <property type="match status" value="1"/>
</dbReference>
<dbReference type="AlphaFoldDB" id="A0A3B0C9Z2"/>
<dbReference type="PANTHER" id="PTHR36175:SF1">
    <property type="entry name" value="CYANOPHYCINASE"/>
    <property type="match status" value="1"/>
</dbReference>
<dbReference type="RefSeq" id="WP_120711996.1">
    <property type="nucleotide sequence ID" value="NZ_RBCJ01000002.1"/>
</dbReference>
<name>A0A3B0C9Z2_9FLAO</name>
<dbReference type="Pfam" id="PF03575">
    <property type="entry name" value="Peptidase_S51"/>
    <property type="match status" value="1"/>
</dbReference>
<accession>A0A3B0C9Z2</accession>
<dbReference type="PANTHER" id="PTHR36175">
    <property type="entry name" value="CYANOPHYCINASE"/>
    <property type="match status" value="1"/>
</dbReference>
<comment type="similarity">
    <text evidence="1">Belongs to the peptidase S51 family.</text>
</comment>
<dbReference type="GO" id="GO:0006508">
    <property type="term" value="P:proteolysis"/>
    <property type="evidence" value="ECO:0007669"/>
    <property type="project" value="UniProtKB-KW"/>
</dbReference>
<protein>
    <submittedName>
        <fullName evidence="5">Peptidase S51</fullName>
    </submittedName>
</protein>
<evidence type="ECO:0000256" key="1">
    <source>
        <dbReference type="ARBA" id="ARBA00006534"/>
    </source>
</evidence>
<dbReference type="Proteomes" id="UP000276603">
    <property type="component" value="Unassembled WGS sequence"/>
</dbReference>
<dbReference type="EMBL" id="RBCJ01000002">
    <property type="protein sequence ID" value="RKN81841.1"/>
    <property type="molecule type" value="Genomic_DNA"/>
</dbReference>
<dbReference type="GO" id="GO:0008236">
    <property type="term" value="F:serine-type peptidase activity"/>
    <property type="evidence" value="ECO:0007669"/>
    <property type="project" value="UniProtKB-KW"/>
</dbReference>
<keyword evidence="6" id="KW-1185">Reference proteome</keyword>
<reference evidence="5 6" key="1">
    <citation type="submission" date="2018-10" db="EMBL/GenBank/DDBJ databases">
        <title>Ulvibacterium marinum gen. nov., sp. nov., a novel marine bacterium of the family Flavobacteriaceae, isolated from a culture of the green alga Ulva prolifera.</title>
        <authorList>
            <person name="Zhang Z."/>
        </authorList>
    </citation>
    <scope>NUCLEOTIDE SEQUENCE [LARGE SCALE GENOMIC DNA]</scope>
    <source>
        <strain evidence="5 6">CCMM003</strain>
    </source>
</reference>
<comment type="caution">
    <text evidence="5">The sequence shown here is derived from an EMBL/GenBank/DDBJ whole genome shotgun (WGS) entry which is preliminary data.</text>
</comment>
<evidence type="ECO:0000313" key="6">
    <source>
        <dbReference type="Proteomes" id="UP000276603"/>
    </source>
</evidence>
<dbReference type="InterPro" id="IPR005320">
    <property type="entry name" value="Peptidase_S51"/>
</dbReference>
<sequence length="368" mass="41474">MNDLIGQDSKSLNVSGTIGPEKGTLIITGDWIHGIFQDKFLELIGGADAPIVVIPTASSSEILSDEFLEKYKQRFVQSGFNNVTVLHTRDPKEANTDEFIEPIKNAMGVIFSGGRQWRHADSYLNTKAHEEFFKLLDRGGVIAGGSAGATIQGSYLARGDSYGNTKMMGDHEVGLGFIKNVAIDQHLLKRNRQFDMFEILDNRPELLGIGIDEGAGIIVKGDSFKVLGESYVVMYDGTRWSKERDTIYKLPKGSREFYTLKSGDEYNLKTRSVITFETKEFLSLKENELKKYCGDYKLAEANTTSKFLIEDGSLFFRVNDRTFRLFPESETRFYVQGTTIYLDFLLDSKGKIVKALIPSHKETWERVD</sequence>